<dbReference type="AlphaFoldDB" id="A0A1R2APW1"/>
<dbReference type="GO" id="GO:0016020">
    <property type="term" value="C:membrane"/>
    <property type="evidence" value="ECO:0007669"/>
    <property type="project" value="UniProtKB-SubCell"/>
</dbReference>
<protein>
    <recommendedName>
        <fullName evidence="9">Cyclic nucleotide-binding domain-containing protein</fullName>
    </recommendedName>
</protein>
<gene>
    <name evidence="10" type="ORF">SteCoe_36549</name>
</gene>
<keyword evidence="2" id="KW-0813">Transport</keyword>
<feature type="transmembrane region" description="Helical" evidence="8">
    <location>
        <begin position="271"/>
        <end position="290"/>
    </location>
</feature>
<dbReference type="PANTHER" id="PTHR47823:SF9">
    <property type="entry name" value="CHROMOSOME UNDETERMINED SCAFFOLD_10, WHOLE GENOME SHOTGUN SEQUENCE"/>
    <property type="match status" value="1"/>
</dbReference>
<dbReference type="FunFam" id="1.10.287.70:FF:000123">
    <property type="entry name" value="Potassium channel KAT3"/>
    <property type="match status" value="1"/>
</dbReference>
<dbReference type="OrthoDB" id="2021138at2759"/>
<dbReference type="SUPFAM" id="SSF51206">
    <property type="entry name" value="cAMP-binding domain-like"/>
    <property type="match status" value="1"/>
</dbReference>
<keyword evidence="7" id="KW-0407">Ion channel</keyword>
<comment type="subcellular location">
    <subcellularLocation>
        <location evidence="1">Membrane</location>
        <topology evidence="1">Multi-pass membrane protein</topology>
    </subcellularLocation>
</comment>
<keyword evidence="5" id="KW-0406">Ion transport</keyword>
<dbReference type="Gene3D" id="2.60.120.10">
    <property type="entry name" value="Jelly Rolls"/>
    <property type="match status" value="1"/>
</dbReference>
<feature type="transmembrane region" description="Helical" evidence="8">
    <location>
        <begin position="118"/>
        <end position="135"/>
    </location>
</feature>
<evidence type="ECO:0000256" key="8">
    <source>
        <dbReference type="SAM" id="Phobius"/>
    </source>
</evidence>
<dbReference type="SUPFAM" id="SSF81324">
    <property type="entry name" value="Voltage-gated potassium channels"/>
    <property type="match status" value="1"/>
</dbReference>
<evidence type="ECO:0000256" key="2">
    <source>
        <dbReference type="ARBA" id="ARBA00022448"/>
    </source>
</evidence>
<organism evidence="10 11">
    <name type="scientific">Stentor coeruleus</name>
    <dbReference type="NCBI Taxonomy" id="5963"/>
    <lineage>
        <taxon>Eukaryota</taxon>
        <taxon>Sar</taxon>
        <taxon>Alveolata</taxon>
        <taxon>Ciliophora</taxon>
        <taxon>Postciliodesmatophora</taxon>
        <taxon>Heterotrichea</taxon>
        <taxon>Heterotrichida</taxon>
        <taxon>Stentoridae</taxon>
        <taxon>Stentor</taxon>
    </lineage>
</organism>
<sequence length="693" mass="81195">MQDLRPTEERLDTETLFKEEPIIKEAVINTDSSKNLGVEIFKFSRRYKLSVLSNFERSKTSEIVSKLCLVIHPQSKFKKYWDCIMVILLLYTATIMPYRIAFIEGVDYDSWWWLDNTLNFLFFIDFLVNCTSAYYDDLDNLIYNHKKILLKYLKGWMFIDLIGCIPMDLFMESTSSSGYNNLLRLFRLPRLYRLLRISKIFKLIQQYKNSEIMMKLQDFFNIKQSVARLIGVFVTILIFMHIYACMWVFLPKLEDYDPRSWMIRGKFLDDQSLYIISIYWCFVTFSTVGYGDITPGTSAEIIVAIFWMLFGICFYSFIIGSLASILSSLETKETVLMNKLSAIDEFSNEINLSKTLRLKIRHCIKSNHDYQSFNWTEQKDIFFELPKNLRYEIALFMHQGSAMFLNFFKYRSSNFISSIVPFLTHTIILKDNYIYKIGEYADEIYFLLRGKVEFRAEINNEEFTLLSIFPGANFGEIEIIKQSNRIYSLKCCAKSSLLIMNYDIIEFIKSDFQTEWHSMVVQAYENEKILTKLKENIPGIKDLNKSGSSIKNLKDLNEYIDQKISKELLKDDNWNLGKDLLTDEEISAMNIENIRKKVQSINFLSCKINRNLDLVIEELSKKNSEQESLKEEKSFSRKSSGIENIYISPLRDSSNISSDLSINISKQRVSINSLFHNSEGVPALSFSYNKTNV</sequence>
<evidence type="ECO:0000256" key="4">
    <source>
        <dbReference type="ARBA" id="ARBA00022989"/>
    </source>
</evidence>
<dbReference type="Pfam" id="PF00520">
    <property type="entry name" value="Ion_trans"/>
    <property type="match status" value="1"/>
</dbReference>
<dbReference type="InterPro" id="IPR018490">
    <property type="entry name" value="cNMP-bd_dom_sf"/>
</dbReference>
<feature type="transmembrane region" description="Helical" evidence="8">
    <location>
        <begin position="302"/>
        <end position="329"/>
    </location>
</feature>
<keyword evidence="4 8" id="KW-1133">Transmembrane helix</keyword>
<dbReference type="PRINTS" id="PR01463">
    <property type="entry name" value="EAGCHANLFMLY"/>
</dbReference>
<proteinExistence type="predicted"/>
<dbReference type="Gene3D" id="1.10.287.70">
    <property type="match status" value="1"/>
</dbReference>
<dbReference type="Proteomes" id="UP000187209">
    <property type="component" value="Unassembled WGS sequence"/>
</dbReference>
<dbReference type="InterPro" id="IPR003938">
    <property type="entry name" value="K_chnl_volt-dep_EAG/ELK/ERG"/>
</dbReference>
<dbReference type="EMBL" id="MPUH01001687">
    <property type="protein sequence ID" value="OMJ66562.1"/>
    <property type="molecule type" value="Genomic_DNA"/>
</dbReference>
<evidence type="ECO:0000313" key="10">
    <source>
        <dbReference type="EMBL" id="OMJ66562.1"/>
    </source>
</evidence>
<keyword evidence="3 8" id="KW-0812">Transmembrane</keyword>
<dbReference type="CDD" id="cd00038">
    <property type="entry name" value="CAP_ED"/>
    <property type="match status" value="1"/>
</dbReference>
<dbReference type="GO" id="GO:0005249">
    <property type="term" value="F:voltage-gated potassium channel activity"/>
    <property type="evidence" value="ECO:0007669"/>
    <property type="project" value="InterPro"/>
</dbReference>
<reference evidence="10 11" key="1">
    <citation type="submission" date="2016-11" db="EMBL/GenBank/DDBJ databases">
        <title>The macronuclear genome of Stentor coeruleus: a giant cell with tiny introns.</title>
        <authorList>
            <person name="Slabodnick M."/>
            <person name="Ruby J.G."/>
            <person name="Reiff S.B."/>
            <person name="Swart E.C."/>
            <person name="Gosai S."/>
            <person name="Prabakaran S."/>
            <person name="Witkowska E."/>
            <person name="Larue G.E."/>
            <person name="Fisher S."/>
            <person name="Freeman R.M."/>
            <person name="Gunawardena J."/>
            <person name="Chu W."/>
            <person name="Stover N.A."/>
            <person name="Gregory B.D."/>
            <person name="Nowacki M."/>
            <person name="Derisi J."/>
            <person name="Roy S.W."/>
            <person name="Marshall W.F."/>
            <person name="Sood P."/>
        </authorList>
    </citation>
    <scope>NUCLEOTIDE SEQUENCE [LARGE SCALE GENOMIC DNA]</scope>
    <source>
        <strain evidence="10">WM001</strain>
    </source>
</reference>
<feature type="transmembrane region" description="Helical" evidence="8">
    <location>
        <begin position="155"/>
        <end position="171"/>
    </location>
</feature>
<dbReference type="InterPro" id="IPR014710">
    <property type="entry name" value="RmlC-like_jellyroll"/>
</dbReference>
<evidence type="ECO:0000256" key="7">
    <source>
        <dbReference type="ARBA" id="ARBA00023303"/>
    </source>
</evidence>
<feature type="domain" description="Cyclic nucleotide-binding" evidence="9">
    <location>
        <begin position="407"/>
        <end position="508"/>
    </location>
</feature>
<evidence type="ECO:0000256" key="3">
    <source>
        <dbReference type="ARBA" id="ARBA00022692"/>
    </source>
</evidence>
<accession>A0A1R2APW1</accession>
<dbReference type="InterPro" id="IPR005821">
    <property type="entry name" value="Ion_trans_dom"/>
</dbReference>
<evidence type="ECO:0000256" key="5">
    <source>
        <dbReference type="ARBA" id="ARBA00023065"/>
    </source>
</evidence>
<evidence type="ECO:0000256" key="1">
    <source>
        <dbReference type="ARBA" id="ARBA00004141"/>
    </source>
</evidence>
<dbReference type="InterPro" id="IPR000595">
    <property type="entry name" value="cNMP-bd_dom"/>
</dbReference>
<dbReference type="PROSITE" id="PS50042">
    <property type="entry name" value="CNMP_BINDING_3"/>
    <property type="match status" value="1"/>
</dbReference>
<name>A0A1R2APW1_9CILI</name>
<keyword evidence="11" id="KW-1185">Reference proteome</keyword>
<feature type="transmembrane region" description="Helical" evidence="8">
    <location>
        <begin position="80"/>
        <end position="98"/>
    </location>
</feature>
<keyword evidence="6 8" id="KW-0472">Membrane</keyword>
<evidence type="ECO:0000259" key="9">
    <source>
        <dbReference type="PROSITE" id="PS50042"/>
    </source>
</evidence>
<dbReference type="PANTHER" id="PTHR47823">
    <property type="entry name" value="ION_TRANS DOMAIN-CONTAINING PROTEIN"/>
    <property type="match status" value="1"/>
</dbReference>
<dbReference type="Pfam" id="PF00027">
    <property type="entry name" value="cNMP_binding"/>
    <property type="match status" value="1"/>
</dbReference>
<comment type="caution">
    <text evidence="10">The sequence shown here is derived from an EMBL/GenBank/DDBJ whole genome shotgun (WGS) entry which is preliminary data.</text>
</comment>
<feature type="transmembrane region" description="Helical" evidence="8">
    <location>
        <begin position="226"/>
        <end position="250"/>
    </location>
</feature>
<evidence type="ECO:0000313" key="11">
    <source>
        <dbReference type="Proteomes" id="UP000187209"/>
    </source>
</evidence>
<evidence type="ECO:0000256" key="6">
    <source>
        <dbReference type="ARBA" id="ARBA00023136"/>
    </source>
</evidence>